<feature type="transmembrane region" description="Helical" evidence="6">
    <location>
        <begin position="184"/>
        <end position="204"/>
    </location>
</feature>
<dbReference type="AlphaFoldDB" id="A0A1B6LLL8"/>
<evidence type="ECO:0000256" key="1">
    <source>
        <dbReference type="ARBA" id="ARBA00004141"/>
    </source>
</evidence>
<sequence>MWTKMKRKHSGYILAVLFLSLCSYIIHIVSEMTESWVVAEASSDVSYAFINYGLYKGTLLLSDATISEETILIMTCLLYLDICALSCQESFSIRREEVLTLYDTGQVNYTCNYIHLQYIHPVTIEGISNKTLEEVRSSFIPGVVWGCTVVCVVLSGLMSLVALALTAYNINHVPTSSWVSIHGLYFWFGASSLLTLFALTIWGVEFFIKLNQNIGTVGTITGILNSDGKAHLGYSYWCQVAVVALQSVCVALLYYRQTLFDTRPQFFSPVTIPPNAIIHVSYISS</sequence>
<comment type="subcellular location">
    <subcellularLocation>
        <location evidence="1">Membrane</location>
        <topology evidence="1">Multi-pass membrane protein</topology>
    </subcellularLocation>
</comment>
<dbReference type="InterPro" id="IPR026748">
    <property type="entry name" value="Clarin"/>
</dbReference>
<feature type="transmembrane region" description="Helical" evidence="6">
    <location>
        <begin position="234"/>
        <end position="255"/>
    </location>
</feature>
<keyword evidence="3 6" id="KW-0812">Transmembrane</keyword>
<evidence type="ECO:0000256" key="3">
    <source>
        <dbReference type="ARBA" id="ARBA00022692"/>
    </source>
</evidence>
<protein>
    <submittedName>
        <fullName evidence="7">Uncharacterized protein</fullName>
    </submittedName>
</protein>
<dbReference type="PANTHER" id="PTHR31548">
    <property type="entry name" value="CLARIN"/>
    <property type="match status" value="1"/>
</dbReference>
<reference evidence="7" key="1">
    <citation type="submission" date="2015-11" db="EMBL/GenBank/DDBJ databases">
        <title>De novo transcriptome assembly of four potential Pierce s Disease insect vectors from Arizona vineyards.</title>
        <authorList>
            <person name="Tassone E.E."/>
        </authorList>
    </citation>
    <scope>NUCLEOTIDE SEQUENCE</scope>
</reference>
<evidence type="ECO:0000256" key="2">
    <source>
        <dbReference type="ARBA" id="ARBA00005787"/>
    </source>
</evidence>
<proteinExistence type="inferred from homology"/>
<dbReference type="EMBL" id="GEBQ01015430">
    <property type="protein sequence ID" value="JAT24547.1"/>
    <property type="molecule type" value="Transcribed_RNA"/>
</dbReference>
<accession>A0A1B6LLL8</accession>
<name>A0A1B6LLL8_9HEMI</name>
<dbReference type="GO" id="GO:0016020">
    <property type="term" value="C:membrane"/>
    <property type="evidence" value="ECO:0007669"/>
    <property type="project" value="UniProtKB-SubCell"/>
</dbReference>
<evidence type="ECO:0000256" key="4">
    <source>
        <dbReference type="ARBA" id="ARBA00022989"/>
    </source>
</evidence>
<dbReference type="GO" id="GO:0007605">
    <property type="term" value="P:sensory perception of sound"/>
    <property type="evidence" value="ECO:0007669"/>
    <property type="project" value="UniProtKB-ARBA"/>
</dbReference>
<evidence type="ECO:0000256" key="6">
    <source>
        <dbReference type="SAM" id="Phobius"/>
    </source>
</evidence>
<feature type="transmembrane region" description="Helical" evidence="6">
    <location>
        <begin position="139"/>
        <end position="163"/>
    </location>
</feature>
<evidence type="ECO:0000256" key="5">
    <source>
        <dbReference type="ARBA" id="ARBA00023136"/>
    </source>
</evidence>
<dbReference type="PANTHER" id="PTHR31548:SF6">
    <property type="entry name" value="AGAP002756-PA"/>
    <property type="match status" value="1"/>
</dbReference>
<evidence type="ECO:0000313" key="7">
    <source>
        <dbReference type="EMBL" id="JAT24547.1"/>
    </source>
</evidence>
<keyword evidence="4 6" id="KW-1133">Transmembrane helix</keyword>
<organism evidence="7">
    <name type="scientific">Graphocephala atropunctata</name>
    <dbReference type="NCBI Taxonomy" id="36148"/>
    <lineage>
        <taxon>Eukaryota</taxon>
        <taxon>Metazoa</taxon>
        <taxon>Ecdysozoa</taxon>
        <taxon>Arthropoda</taxon>
        <taxon>Hexapoda</taxon>
        <taxon>Insecta</taxon>
        <taxon>Pterygota</taxon>
        <taxon>Neoptera</taxon>
        <taxon>Paraneoptera</taxon>
        <taxon>Hemiptera</taxon>
        <taxon>Auchenorrhyncha</taxon>
        <taxon>Membracoidea</taxon>
        <taxon>Cicadellidae</taxon>
        <taxon>Cicadellinae</taxon>
        <taxon>Cicadellini</taxon>
        <taxon>Graphocephala</taxon>
    </lineage>
</organism>
<keyword evidence="5 6" id="KW-0472">Membrane</keyword>
<gene>
    <name evidence="7" type="ORF">g.16597</name>
</gene>
<comment type="similarity">
    <text evidence="2">Belongs to the clarin family.</text>
</comment>
<feature type="transmembrane region" description="Helical" evidence="6">
    <location>
        <begin position="12"/>
        <end position="30"/>
    </location>
</feature>